<keyword evidence="8 12" id="KW-0443">Lipid metabolism</keyword>
<evidence type="ECO:0000256" key="5">
    <source>
        <dbReference type="ARBA" id="ARBA00022840"/>
    </source>
</evidence>
<evidence type="ECO:0000256" key="3">
    <source>
        <dbReference type="ARBA" id="ARBA00022516"/>
    </source>
</evidence>
<dbReference type="Gene3D" id="3.30.70.890">
    <property type="entry name" value="GHMP kinase, C-terminal domain"/>
    <property type="match status" value="1"/>
</dbReference>
<evidence type="ECO:0000256" key="1">
    <source>
        <dbReference type="ARBA" id="ARBA00008831"/>
    </source>
</evidence>
<dbReference type="GO" id="GO:0005829">
    <property type="term" value="C:cytosol"/>
    <property type="evidence" value="ECO:0007669"/>
    <property type="project" value="InterPro"/>
</dbReference>
<keyword evidence="9" id="KW-1207">Sterol metabolism</keyword>
<organism evidence="15 16">
    <name type="scientific">Cafeteria roenbergensis</name>
    <name type="common">Marine flagellate</name>
    <dbReference type="NCBI Taxonomy" id="33653"/>
    <lineage>
        <taxon>Eukaryota</taxon>
        <taxon>Sar</taxon>
        <taxon>Stramenopiles</taxon>
        <taxon>Bigyra</taxon>
        <taxon>Opalozoa</taxon>
        <taxon>Bicosoecida</taxon>
        <taxon>Cafeteriaceae</taxon>
        <taxon>Cafeteria</taxon>
    </lineage>
</organism>
<dbReference type="InterPro" id="IPR005935">
    <property type="entry name" value="Mev_decarb"/>
</dbReference>
<evidence type="ECO:0000313" key="15">
    <source>
        <dbReference type="EMBL" id="KAA0156034.1"/>
    </source>
</evidence>
<dbReference type="Pfam" id="PF22700">
    <property type="entry name" value="MVD-like_N"/>
    <property type="match status" value="1"/>
</dbReference>
<feature type="domain" description="Mvd1 C-terminal" evidence="13">
    <location>
        <begin position="225"/>
        <end position="415"/>
    </location>
</feature>
<dbReference type="OMA" id="LTLHAMM"/>
<keyword evidence="10" id="KW-0753">Steroid metabolism</keyword>
<keyword evidence="4 12" id="KW-0547">Nucleotide-binding</keyword>
<evidence type="ECO:0000256" key="11">
    <source>
        <dbReference type="ARBA" id="ARBA00023239"/>
    </source>
</evidence>
<evidence type="ECO:0000259" key="13">
    <source>
        <dbReference type="Pfam" id="PF18376"/>
    </source>
</evidence>
<dbReference type="InterPro" id="IPR053859">
    <property type="entry name" value="MVD-like_N"/>
</dbReference>
<dbReference type="Gene3D" id="3.30.230.10">
    <property type="match status" value="1"/>
</dbReference>
<dbReference type="InterPro" id="IPR036554">
    <property type="entry name" value="GHMP_kinase_C_sf"/>
</dbReference>
<gene>
    <name evidence="15" type="ORF">FNF29_01452</name>
</gene>
<name>A0A5A8CUD9_CAFRO</name>
<dbReference type="InterPro" id="IPR029765">
    <property type="entry name" value="Mev_diP_decarb"/>
</dbReference>
<dbReference type="Pfam" id="PF18376">
    <property type="entry name" value="MDD_C"/>
    <property type="match status" value="1"/>
</dbReference>
<comment type="caution">
    <text evidence="15">The sequence shown here is derived from an EMBL/GenBank/DDBJ whole genome shotgun (WGS) entry which is preliminary data.</text>
</comment>
<dbReference type="SUPFAM" id="SSF55060">
    <property type="entry name" value="GHMP Kinase, C-terminal domain"/>
    <property type="match status" value="1"/>
</dbReference>
<evidence type="ECO:0000313" key="16">
    <source>
        <dbReference type="Proteomes" id="UP000323011"/>
    </source>
</evidence>
<dbReference type="InterPro" id="IPR041431">
    <property type="entry name" value="Mvd1_C"/>
</dbReference>
<evidence type="ECO:0000259" key="14">
    <source>
        <dbReference type="Pfam" id="PF22700"/>
    </source>
</evidence>
<keyword evidence="16" id="KW-1185">Reference proteome</keyword>
<dbReference type="GO" id="GO:0004163">
    <property type="term" value="F:diphosphomevalonate decarboxylase activity"/>
    <property type="evidence" value="ECO:0007669"/>
    <property type="project" value="UniProtKB-EC"/>
</dbReference>
<dbReference type="AlphaFoldDB" id="A0A5A8CUD9"/>
<keyword evidence="5 12" id="KW-0067">ATP-binding</keyword>
<dbReference type="FunFam" id="3.30.70.890:FF:000005">
    <property type="entry name" value="Diphosphomevalonate decarboxylase"/>
    <property type="match status" value="1"/>
</dbReference>
<evidence type="ECO:0000256" key="2">
    <source>
        <dbReference type="ARBA" id="ARBA00012296"/>
    </source>
</evidence>
<dbReference type="NCBIfam" id="TIGR01240">
    <property type="entry name" value="mevDPdecarb"/>
    <property type="match status" value="1"/>
</dbReference>
<accession>A0A5A8CUD9</accession>
<keyword evidence="7" id="KW-0756">Sterol biosynthesis</keyword>
<evidence type="ECO:0000256" key="7">
    <source>
        <dbReference type="ARBA" id="ARBA00023011"/>
    </source>
</evidence>
<feature type="domain" description="Diphosphomevalonate decarboxylase-like N-terminal" evidence="14">
    <location>
        <begin position="33"/>
        <end position="211"/>
    </location>
</feature>
<keyword evidence="3" id="KW-0444">Lipid biosynthesis</keyword>
<dbReference type="FunFam" id="3.30.230.10:FF:000018">
    <property type="entry name" value="Diphosphomevalonate decarboxylase"/>
    <property type="match status" value="1"/>
</dbReference>
<dbReference type="PANTHER" id="PTHR10977">
    <property type="entry name" value="DIPHOSPHOMEVALONATE DECARBOXYLASE"/>
    <property type="match status" value="1"/>
</dbReference>
<dbReference type="GO" id="GO:0016126">
    <property type="term" value="P:sterol biosynthetic process"/>
    <property type="evidence" value="ECO:0007669"/>
    <property type="project" value="UniProtKB-KW"/>
</dbReference>
<evidence type="ECO:0000256" key="9">
    <source>
        <dbReference type="ARBA" id="ARBA00023166"/>
    </source>
</evidence>
<dbReference type="PIRSF" id="PIRSF015950">
    <property type="entry name" value="Mev_P_decrbx"/>
    <property type="match status" value="1"/>
</dbReference>
<dbReference type="Proteomes" id="UP000323011">
    <property type="component" value="Unassembled WGS sequence"/>
</dbReference>
<dbReference type="GO" id="GO:0005524">
    <property type="term" value="F:ATP binding"/>
    <property type="evidence" value="ECO:0007669"/>
    <property type="project" value="UniProtKB-UniRule"/>
</dbReference>
<evidence type="ECO:0000256" key="6">
    <source>
        <dbReference type="ARBA" id="ARBA00022955"/>
    </source>
</evidence>
<dbReference type="EC" id="4.1.1.33" evidence="2 12"/>
<proteinExistence type="inferred from homology"/>
<dbReference type="PANTHER" id="PTHR10977:SF3">
    <property type="entry name" value="DIPHOSPHOMEVALONATE DECARBOXYLASE"/>
    <property type="match status" value="1"/>
</dbReference>
<dbReference type="SUPFAM" id="SSF54211">
    <property type="entry name" value="Ribosomal protein S5 domain 2-like"/>
    <property type="match status" value="1"/>
</dbReference>
<dbReference type="InterPro" id="IPR020568">
    <property type="entry name" value="Ribosomal_Su5_D2-typ_SF"/>
</dbReference>
<evidence type="ECO:0000256" key="10">
    <source>
        <dbReference type="ARBA" id="ARBA00023221"/>
    </source>
</evidence>
<comment type="catalytic activity">
    <reaction evidence="12">
        <text>(R)-5-diphosphomevalonate + ATP = isopentenyl diphosphate + ADP + phosphate + CO2</text>
        <dbReference type="Rhea" id="RHEA:23732"/>
        <dbReference type="ChEBI" id="CHEBI:16526"/>
        <dbReference type="ChEBI" id="CHEBI:30616"/>
        <dbReference type="ChEBI" id="CHEBI:43474"/>
        <dbReference type="ChEBI" id="CHEBI:57557"/>
        <dbReference type="ChEBI" id="CHEBI:128769"/>
        <dbReference type="ChEBI" id="CHEBI:456216"/>
        <dbReference type="EC" id="4.1.1.33"/>
    </reaction>
</comment>
<dbReference type="InterPro" id="IPR014721">
    <property type="entry name" value="Ribsml_uS5_D2-typ_fold_subgr"/>
</dbReference>
<evidence type="ECO:0000256" key="12">
    <source>
        <dbReference type="PIRNR" id="PIRNR015950"/>
    </source>
</evidence>
<dbReference type="EMBL" id="VLTN01000005">
    <property type="protein sequence ID" value="KAA0156034.1"/>
    <property type="molecule type" value="Genomic_DNA"/>
</dbReference>
<keyword evidence="11 12" id="KW-0456">Lyase</keyword>
<comment type="similarity">
    <text evidence="1 12">Belongs to the diphosphomevalonate decarboxylase family.</text>
</comment>
<protein>
    <recommendedName>
        <fullName evidence="2 12">Diphosphomevalonate decarboxylase</fullName>
        <ecNumber evidence="2 12">4.1.1.33</ecNumber>
    </recommendedName>
</protein>
<sequence length="451" mass="46422">MAASTAAAAPLGATSTTGTLASGEPFVTATFSAPTNIAVIKYWGKRDVKLNLPINSSVSVTLNQDDLRAMTSVMISPAFEKDRLWLNGEEEDVSKSKRIQTVLAGIRAIATDRTLADGTVVPAAELADPSKWRAHIVSANSFPTAAGLASSAAGYACLTRVLAEVYGAAEPTPNALTAIARQGSGSASRSLYGGFVRWNMGAAADGSDSFAEQVATADHWPDLEVIVCVVSADKKETGSTAGMTTSVETSELLAHRAAAVVEPRLSAIEAAYTARDFPTFGAITMRDSNQFHACCLDTFPPIFYMNDVSKRLIALVHRFNAKHGSIVAAYTFDAGPNAVIYTTKAHTAALLATVMAHFPRPAALASDAEYVSSAPALEAAKAAGVPAGLECPSGDEDVGAVRYIYKTTPGDGPRRLDDSASLVDSATGTPAASAAAGAATAGSAGMAAALA</sequence>
<evidence type="ECO:0000256" key="8">
    <source>
        <dbReference type="ARBA" id="ARBA00023098"/>
    </source>
</evidence>
<keyword evidence="6" id="KW-0752">Steroid biosynthesis</keyword>
<reference evidence="15 16" key="1">
    <citation type="submission" date="2019-07" db="EMBL/GenBank/DDBJ databases">
        <title>Genomes of Cafeteria roenbergensis.</title>
        <authorList>
            <person name="Fischer M.G."/>
            <person name="Hackl T."/>
            <person name="Roman M."/>
        </authorList>
    </citation>
    <scope>NUCLEOTIDE SEQUENCE [LARGE SCALE GENOMIC DNA]</scope>
    <source>
        <strain evidence="15 16">BVI</strain>
    </source>
</reference>
<dbReference type="GO" id="GO:0019287">
    <property type="term" value="P:isopentenyl diphosphate biosynthetic process, mevalonate pathway"/>
    <property type="evidence" value="ECO:0007669"/>
    <property type="project" value="InterPro"/>
</dbReference>
<evidence type="ECO:0000256" key="4">
    <source>
        <dbReference type="ARBA" id="ARBA00022741"/>
    </source>
</evidence>